<dbReference type="STRING" id="1097556.R4XGV3"/>
<evidence type="ECO:0000313" key="2">
    <source>
        <dbReference type="EMBL" id="CCG85026.1"/>
    </source>
</evidence>
<name>R4XGV3_TAPDE</name>
<dbReference type="PANTHER" id="PTHR47829:SF1">
    <property type="entry name" value="HAD FAMILY PHOSPHATASE"/>
    <property type="match status" value="1"/>
</dbReference>
<dbReference type="PANTHER" id="PTHR47829">
    <property type="entry name" value="HYDROLASE, PUTATIVE (AFU_ORTHOLOGUE AFUA_1G12880)-RELATED"/>
    <property type="match status" value="1"/>
</dbReference>
<organism evidence="2 3">
    <name type="scientific">Taphrina deformans (strain PYCC 5710 / ATCC 11124 / CBS 356.35 / IMI 108563 / JCM 9778 / NBRC 8474)</name>
    <name type="common">Peach leaf curl fungus</name>
    <name type="synonym">Lalaria deformans</name>
    <dbReference type="NCBI Taxonomy" id="1097556"/>
    <lineage>
        <taxon>Eukaryota</taxon>
        <taxon>Fungi</taxon>
        <taxon>Dikarya</taxon>
        <taxon>Ascomycota</taxon>
        <taxon>Taphrinomycotina</taxon>
        <taxon>Taphrinomycetes</taxon>
        <taxon>Taphrinales</taxon>
        <taxon>Taphrinaceae</taxon>
        <taxon>Taphrina</taxon>
    </lineage>
</organism>
<evidence type="ECO:0000313" key="3">
    <source>
        <dbReference type="Proteomes" id="UP000013776"/>
    </source>
</evidence>
<evidence type="ECO:0000259" key="1">
    <source>
        <dbReference type="Pfam" id="PF01636"/>
    </source>
</evidence>
<dbReference type="OrthoDB" id="191037at2759"/>
<dbReference type="Gene3D" id="3.30.200.20">
    <property type="entry name" value="Phosphorylase Kinase, domain 1"/>
    <property type="match status" value="1"/>
</dbReference>
<feature type="domain" description="Aminoglycoside phosphotransferase" evidence="1">
    <location>
        <begin position="37"/>
        <end position="269"/>
    </location>
</feature>
<gene>
    <name evidence="2" type="ORF">TAPDE_005607</name>
</gene>
<dbReference type="EMBL" id="CAHR02000389">
    <property type="protein sequence ID" value="CCG85026.1"/>
    <property type="molecule type" value="Genomic_DNA"/>
</dbReference>
<dbReference type="SUPFAM" id="SSF56112">
    <property type="entry name" value="Protein kinase-like (PK-like)"/>
    <property type="match status" value="1"/>
</dbReference>
<dbReference type="Pfam" id="PF01636">
    <property type="entry name" value="APH"/>
    <property type="match status" value="1"/>
</dbReference>
<protein>
    <recommendedName>
        <fullName evidence="1">Aminoglycoside phosphotransferase domain-containing protein</fullName>
    </recommendedName>
</protein>
<reference evidence="2 3" key="1">
    <citation type="journal article" date="2013" name="MBio">
        <title>Genome sequencing of the plant pathogen Taphrina deformans, the causal agent of peach leaf curl.</title>
        <authorList>
            <person name="Cisse O.H."/>
            <person name="Almeida J.M.G.C.F."/>
            <person name="Fonseca A."/>
            <person name="Kumar A.A."/>
            <person name="Salojaervi J."/>
            <person name="Overmyer K."/>
            <person name="Hauser P.M."/>
            <person name="Pagni M."/>
        </authorList>
    </citation>
    <scope>NUCLEOTIDE SEQUENCE [LARGE SCALE GENOMIC DNA]</scope>
    <source>
        <strain evidence="3">PYCC 5710 / ATCC 11124 / CBS 356.35 / IMI 108563 / JCM 9778 / NBRC 8474</strain>
    </source>
</reference>
<proteinExistence type="predicted"/>
<dbReference type="CDD" id="cd05154">
    <property type="entry name" value="ACAD10_11_N-like"/>
    <property type="match status" value="1"/>
</dbReference>
<dbReference type="InterPro" id="IPR052898">
    <property type="entry name" value="ACAD10-like"/>
</dbReference>
<accession>R4XGV3</accession>
<dbReference type="VEuPathDB" id="FungiDB:TAPDE_005607"/>
<dbReference type="eggNOG" id="ENOG502QQPX">
    <property type="taxonomic scope" value="Eukaryota"/>
</dbReference>
<dbReference type="AlphaFoldDB" id="R4XGV3"/>
<dbReference type="InterPro" id="IPR041726">
    <property type="entry name" value="ACAD10_11_N"/>
</dbReference>
<keyword evidence="3" id="KW-1185">Reference proteome</keyword>
<sequence>MFRTTDNIGNLRERIDLDQLQRYIEQAAPSICIPIRLSQFLHGQSNPTLLITDAQNQQYVLRKKPPGELMSQTAHAIEREHKIMSALQGTGIPVPKMHCLCEDKSVLGTPFYIMEFLRGRIFTDPALPSLSPSERNACWFSAIDTLAKMHQVNIDSVSLADYGRASAFYERQLKTFAKLSPIQAEVTNGENGSVVGPIPHWHELTAWFRMNLPQDRTSIVHGDFKMDNCVFHETEPRVVGILDWELSTIGHPLSDLANLLQPYGLPSGGESSLTGFAGRNDLQGVPTLSEAHARYSAIAKWSSATDWTFAEAFAHLRLAVITQGIAARVARKQASSLKAIHHAQLFRPLGELAWIIIQADTEDGQEKAKL</sequence>
<dbReference type="InterPro" id="IPR002575">
    <property type="entry name" value="Aminoglycoside_PTrfase"/>
</dbReference>
<comment type="caution">
    <text evidence="2">The sequence shown here is derived from an EMBL/GenBank/DDBJ whole genome shotgun (WGS) entry which is preliminary data.</text>
</comment>
<dbReference type="InterPro" id="IPR011009">
    <property type="entry name" value="Kinase-like_dom_sf"/>
</dbReference>
<dbReference type="Proteomes" id="UP000013776">
    <property type="component" value="Unassembled WGS sequence"/>
</dbReference>
<dbReference type="Gene3D" id="3.90.1200.10">
    <property type="match status" value="1"/>
</dbReference>